<dbReference type="SUPFAM" id="SSF52343">
    <property type="entry name" value="Ferredoxin reductase-like, C-terminal NADP-linked domain"/>
    <property type="match status" value="1"/>
</dbReference>
<evidence type="ECO:0000256" key="3">
    <source>
        <dbReference type="ARBA" id="ARBA00022692"/>
    </source>
</evidence>
<protein>
    <submittedName>
        <fullName evidence="13">Uncharacterized protein</fullName>
    </submittedName>
</protein>
<evidence type="ECO:0000256" key="7">
    <source>
        <dbReference type="ARBA" id="ARBA00023065"/>
    </source>
</evidence>
<dbReference type="HOGENOM" id="CLU_017408_2_0_1"/>
<sequence length="577" mass="64140">MSLLRRQLPEIPQEFQVSTETRWRQLLTPDIQVSRLSAHISDTSSYEVDPKWQRKFTIIWCSVLAFTTVASIPWVVHAWRNRTLYKGLSIRESLKDRAPEQVERDAPPPRIRRNTLGAKVVRLGQAIWQSVTLWTIPAPSVLWKRAGDCCRRSYLSLSVGQIVLVCAYIAAVIACFTVGAELTDNSNRPGFLAVAQLPVVFLFSMKSPLPLPVFLPSLSYEHYNFIHRWAGRTTWLAATVHGALWLNQFIEVDSPELHKAKVKRGLISYGFLCMVVITSLKPVRRKFYQLFWLCHIAFVLGFFVAMCYHTTYAMPWVYVCVAFYAYDHPFTITNAPRNELSSSPRGIVLYAKVAGDWTRRLHEMASDRGLEYGDDYEKRIAFLAAEEDGSASLLDHPGRHVYVTIDGPYGGLKMDLGRYESVLTVAGGSGVTFLLGSIESALCATEAGRGPRAIRAAWVVRELPLVEALAPTLGHLHESAERLCVELQLSIYLSSPPNPLPQPDGLPKGATVSPYRPEVAQLVREALPVGEKHGGLAVIAAGPEGLVSEARNAVASLSVSQRVRAGGVGFHDEVYCL</sequence>
<dbReference type="AlphaFoldDB" id="K1VQX5"/>
<dbReference type="PANTHER" id="PTHR32361">
    <property type="entry name" value="FERRIC/CUPRIC REDUCTASE TRANSMEMBRANE COMPONENT"/>
    <property type="match status" value="1"/>
</dbReference>
<reference evidence="13 14" key="1">
    <citation type="journal article" date="2012" name="Eukaryot. Cell">
        <title>Genome sequence of the Trichosporon asahii environmental strain CBS 8904.</title>
        <authorList>
            <person name="Yang R.Y."/>
            <person name="Li H.T."/>
            <person name="Zhu H."/>
            <person name="Zhou G.P."/>
            <person name="Wang M."/>
            <person name="Wang L."/>
        </authorList>
    </citation>
    <scope>NUCLEOTIDE SEQUENCE [LARGE SCALE GENOMIC DNA]</scope>
    <source>
        <strain evidence="13 14">CBS 8904</strain>
    </source>
</reference>
<feature type="domain" description="Ferric reductase NAD binding" evidence="12">
    <location>
        <begin position="419"/>
        <end position="495"/>
    </location>
</feature>
<dbReference type="STRING" id="1220162.K1VQX5"/>
<keyword evidence="7" id="KW-0406">Ion transport</keyword>
<keyword evidence="3 9" id="KW-0812">Transmembrane</keyword>
<feature type="domain" description="Ferric oxidoreductase" evidence="10">
    <location>
        <begin position="190"/>
        <end position="305"/>
    </location>
</feature>
<dbReference type="CDD" id="cd06186">
    <property type="entry name" value="NOX_Duox_like_FAD_NADP"/>
    <property type="match status" value="1"/>
</dbReference>
<dbReference type="eggNOG" id="KOG0039">
    <property type="taxonomic scope" value="Eukaryota"/>
</dbReference>
<evidence type="ECO:0000256" key="9">
    <source>
        <dbReference type="SAM" id="Phobius"/>
    </source>
</evidence>
<feature type="transmembrane region" description="Helical" evidence="9">
    <location>
        <begin position="154"/>
        <end position="179"/>
    </location>
</feature>
<keyword evidence="2" id="KW-0813">Transport</keyword>
<dbReference type="Gene3D" id="3.40.50.80">
    <property type="entry name" value="Nucleotide-binding domain of ferredoxin-NADP reductase (FNR) module"/>
    <property type="match status" value="1"/>
</dbReference>
<evidence type="ECO:0000256" key="5">
    <source>
        <dbReference type="ARBA" id="ARBA00022989"/>
    </source>
</evidence>
<evidence type="ECO:0000256" key="8">
    <source>
        <dbReference type="ARBA" id="ARBA00023136"/>
    </source>
</evidence>
<name>K1VQX5_TRIAC</name>
<accession>K1VQX5</accession>
<feature type="transmembrane region" description="Helical" evidence="9">
    <location>
        <begin position="57"/>
        <end position="76"/>
    </location>
</feature>
<dbReference type="GO" id="GO:0015677">
    <property type="term" value="P:copper ion import"/>
    <property type="evidence" value="ECO:0007669"/>
    <property type="project" value="TreeGrafter"/>
</dbReference>
<dbReference type="PANTHER" id="PTHR32361:SF9">
    <property type="entry name" value="FERRIC REDUCTASE TRANSMEMBRANE COMPONENT 3-RELATED"/>
    <property type="match status" value="1"/>
</dbReference>
<keyword evidence="8 9" id="KW-0472">Membrane</keyword>
<dbReference type="InterPro" id="IPR039261">
    <property type="entry name" value="FNR_nucleotide-bd"/>
</dbReference>
<evidence type="ECO:0000256" key="2">
    <source>
        <dbReference type="ARBA" id="ARBA00022448"/>
    </source>
</evidence>
<dbReference type="Pfam" id="PF08022">
    <property type="entry name" value="FAD_binding_8"/>
    <property type="match status" value="1"/>
</dbReference>
<dbReference type="Pfam" id="PF01794">
    <property type="entry name" value="Ferric_reduct"/>
    <property type="match status" value="1"/>
</dbReference>
<evidence type="ECO:0000259" key="10">
    <source>
        <dbReference type="Pfam" id="PF01794"/>
    </source>
</evidence>
<dbReference type="Pfam" id="PF08030">
    <property type="entry name" value="NAD_binding_6"/>
    <property type="match status" value="1"/>
</dbReference>
<evidence type="ECO:0000259" key="11">
    <source>
        <dbReference type="Pfam" id="PF08022"/>
    </source>
</evidence>
<dbReference type="GO" id="GO:0005886">
    <property type="term" value="C:plasma membrane"/>
    <property type="evidence" value="ECO:0007669"/>
    <property type="project" value="TreeGrafter"/>
</dbReference>
<dbReference type="GO" id="GO:0006879">
    <property type="term" value="P:intracellular iron ion homeostasis"/>
    <property type="evidence" value="ECO:0007669"/>
    <property type="project" value="TreeGrafter"/>
</dbReference>
<feature type="domain" description="FAD-binding 8" evidence="11">
    <location>
        <begin position="323"/>
        <end position="410"/>
    </location>
</feature>
<dbReference type="InterPro" id="IPR013112">
    <property type="entry name" value="FAD-bd_8"/>
</dbReference>
<dbReference type="InParanoid" id="K1VQX5"/>
<evidence type="ECO:0000313" key="14">
    <source>
        <dbReference type="Proteomes" id="UP000006757"/>
    </source>
</evidence>
<feature type="transmembrane region" description="Helical" evidence="9">
    <location>
        <begin position="290"/>
        <end position="311"/>
    </location>
</feature>
<dbReference type="InterPro" id="IPR013130">
    <property type="entry name" value="Fe3_Rdtase_TM_dom"/>
</dbReference>
<feature type="transmembrane region" description="Helical" evidence="9">
    <location>
        <begin position="266"/>
        <end position="283"/>
    </location>
</feature>
<dbReference type="InterPro" id="IPR013121">
    <property type="entry name" value="Fe_red_NAD-bd_6"/>
</dbReference>
<evidence type="ECO:0000256" key="4">
    <source>
        <dbReference type="ARBA" id="ARBA00022982"/>
    </source>
</evidence>
<evidence type="ECO:0000313" key="13">
    <source>
        <dbReference type="EMBL" id="EKD03021.1"/>
    </source>
</evidence>
<dbReference type="InterPro" id="IPR051410">
    <property type="entry name" value="Ferric/Cupric_Reductase"/>
</dbReference>
<dbReference type="GO" id="GO:0006826">
    <property type="term" value="P:iron ion transport"/>
    <property type="evidence" value="ECO:0007669"/>
    <property type="project" value="TreeGrafter"/>
</dbReference>
<keyword evidence="6" id="KW-0560">Oxidoreductase</keyword>
<dbReference type="OrthoDB" id="3944240at2759"/>
<evidence type="ECO:0000256" key="6">
    <source>
        <dbReference type="ARBA" id="ARBA00023002"/>
    </source>
</evidence>
<comment type="caution">
    <text evidence="13">The sequence shown here is derived from an EMBL/GenBank/DDBJ whole genome shotgun (WGS) entry which is preliminary data.</text>
</comment>
<evidence type="ECO:0000259" key="12">
    <source>
        <dbReference type="Pfam" id="PF08030"/>
    </source>
</evidence>
<gene>
    <name evidence="13" type="ORF">A1Q2_02676</name>
</gene>
<dbReference type="Proteomes" id="UP000006757">
    <property type="component" value="Unassembled WGS sequence"/>
</dbReference>
<keyword evidence="14" id="KW-1185">Reference proteome</keyword>
<proteinExistence type="predicted"/>
<keyword evidence="5 9" id="KW-1133">Transmembrane helix</keyword>
<evidence type="ECO:0000256" key="1">
    <source>
        <dbReference type="ARBA" id="ARBA00004141"/>
    </source>
</evidence>
<dbReference type="GO" id="GO:0000293">
    <property type="term" value="F:ferric-chelate reductase activity"/>
    <property type="evidence" value="ECO:0007669"/>
    <property type="project" value="UniProtKB-ARBA"/>
</dbReference>
<dbReference type="SFLD" id="SFLDS00052">
    <property type="entry name" value="Ferric_Reductase_Domain"/>
    <property type="match status" value="2"/>
</dbReference>
<dbReference type="EMBL" id="AMBO01000270">
    <property type="protein sequence ID" value="EKD03021.1"/>
    <property type="molecule type" value="Genomic_DNA"/>
</dbReference>
<dbReference type="OMA" id="LNYVHRW"/>
<organism evidence="13 14">
    <name type="scientific">Trichosporon asahii var. asahii (strain CBS 8904)</name>
    <name type="common">Yeast</name>
    <dbReference type="NCBI Taxonomy" id="1220162"/>
    <lineage>
        <taxon>Eukaryota</taxon>
        <taxon>Fungi</taxon>
        <taxon>Dikarya</taxon>
        <taxon>Basidiomycota</taxon>
        <taxon>Agaricomycotina</taxon>
        <taxon>Tremellomycetes</taxon>
        <taxon>Trichosporonales</taxon>
        <taxon>Trichosporonaceae</taxon>
        <taxon>Trichosporon</taxon>
    </lineage>
</organism>
<keyword evidence="4" id="KW-0249">Electron transport</keyword>
<comment type="subcellular location">
    <subcellularLocation>
        <location evidence="1">Membrane</location>
        <topology evidence="1">Multi-pass membrane protein</topology>
    </subcellularLocation>
</comment>